<keyword evidence="5" id="KW-1185">Reference proteome</keyword>
<dbReference type="PROSITE" id="PS50835">
    <property type="entry name" value="IG_LIKE"/>
    <property type="match status" value="1"/>
</dbReference>
<feature type="domain" description="Ig-like" evidence="3">
    <location>
        <begin position="550"/>
        <end position="619"/>
    </location>
</feature>
<gene>
    <name evidence="4" type="ORF">H8709_10285</name>
</gene>
<dbReference type="InterPro" id="IPR026906">
    <property type="entry name" value="LRR_5"/>
</dbReference>
<evidence type="ECO:0000256" key="1">
    <source>
        <dbReference type="SAM" id="MobiDB-lite"/>
    </source>
</evidence>
<evidence type="ECO:0000313" key="5">
    <source>
        <dbReference type="Proteomes" id="UP000660861"/>
    </source>
</evidence>
<proteinExistence type="predicted"/>
<feature type="compositionally biased region" description="Low complexity" evidence="1">
    <location>
        <begin position="181"/>
        <end position="198"/>
    </location>
</feature>
<dbReference type="InterPro" id="IPR032675">
    <property type="entry name" value="LRR_dom_sf"/>
</dbReference>
<name>A0A926EGF0_9FIRM</name>
<dbReference type="Pfam" id="PF13306">
    <property type="entry name" value="LRR_5"/>
    <property type="match status" value="1"/>
</dbReference>
<dbReference type="Proteomes" id="UP000660861">
    <property type="component" value="Unassembled WGS sequence"/>
</dbReference>
<organism evidence="4 5">
    <name type="scientific">Zongyangia hominis</name>
    <dbReference type="NCBI Taxonomy" id="2763677"/>
    <lineage>
        <taxon>Bacteria</taxon>
        <taxon>Bacillati</taxon>
        <taxon>Bacillota</taxon>
        <taxon>Clostridia</taxon>
        <taxon>Eubacteriales</taxon>
        <taxon>Oscillospiraceae</taxon>
        <taxon>Zongyangia</taxon>
    </lineage>
</organism>
<evidence type="ECO:0000313" key="4">
    <source>
        <dbReference type="EMBL" id="MBC8571212.1"/>
    </source>
</evidence>
<protein>
    <submittedName>
        <fullName evidence="4">Leucine-rich repeat protein</fullName>
    </submittedName>
</protein>
<reference evidence="4" key="1">
    <citation type="submission" date="2020-08" db="EMBL/GenBank/DDBJ databases">
        <title>Genome public.</title>
        <authorList>
            <person name="Liu C."/>
            <person name="Sun Q."/>
        </authorList>
    </citation>
    <scope>NUCLEOTIDE SEQUENCE</scope>
    <source>
        <strain evidence="4">NSJ-54</strain>
    </source>
</reference>
<dbReference type="RefSeq" id="WP_262398294.1">
    <property type="nucleotide sequence ID" value="NZ_JACRTC010000008.1"/>
</dbReference>
<dbReference type="EMBL" id="JACRTC010000008">
    <property type="protein sequence ID" value="MBC8571212.1"/>
    <property type="molecule type" value="Genomic_DNA"/>
</dbReference>
<accession>A0A926EGF0</accession>
<feature type="signal peptide" evidence="2">
    <location>
        <begin position="1"/>
        <end position="19"/>
    </location>
</feature>
<feature type="region of interest" description="Disordered" evidence="1">
    <location>
        <begin position="151"/>
        <end position="198"/>
    </location>
</feature>
<dbReference type="Gene3D" id="3.80.10.10">
    <property type="entry name" value="Ribonuclease Inhibitor"/>
    <property type="match status" value="1"/>
</dbReference>
<evidence type="ECO:0000259" key="3">
    <source>
        <dbReference type="PROSITE" id="PS50835"/>
    </source>
</evidence>
<dbReference type="InterPro" id="IPR007110">
    <property type="entry name" value="Ig-like_dom"/>
</dbReference>
<evidence type="ECO:0000256" key="2">
    <source>
        <dbReference type="SAM" id="SignalP"/>
    </source>
</evidence>
<sequence length="2421" mass="247730">MNRLLALVLVLALTLSSLGAEFLVSYASSSTAKYQVGEDVTATLYDNGLLRLSGTGSTYDYAAVDGMRAPFYGQRADILSVEIDAGITSIGACLFYECENLTGALTLPSTVVSLGDFAFSGSSLERAPKLRHLSNRFTQAEIVVETQAASDVAAETPMDIPSEPPATTEDGDGNSLAESASQLEQSVSQPEQSVSQPQRTIETVTQQEIGEGVFFPGQVGVFDCTEQNKSFRMAAENAGYGKITGYTDAVFTDGYGVEKAISVPVTERGVFLPDFASTGLSRPDESHVQSRFLGWELEDGTVCGAHTFLGQNASRFTAAWEKQVRRLENQKISATATMPDGAKLAVFIAGTLPENAVASAEVVPVQTAQDILDAQLGADSGNTVLYALDIAILVDGVKYQPSQYGESVSVSVSDIQVDAPEEISVFHVVEDGATGSAVVESTPVASVSEAGVEFTADSFSVYMITAAGGRNVSFAQSPGYEIEYSVDGINFVKLKEEAVDCSSYTTIWFRATANPGFTLGAASAVNATLASETDQYKLSSIKSGCTVTIPVTGVSITSNNADGKAAIGAALTAQTAGLSGSQTYQWMRCDAADGSYTNIAGAVSASYTIAPEDEGKYLCVEVVDNGTEYTSAPVGPAGNLIVFDLAQGPVILGASYSGKNTAGGAVTGTHADSNLYIIRQSDSGTATANTVSFEGSELHFDVTLDGVNISSPSSLLIPAYLGNVKHVTLRLRGENQIHSLTYYTFDEDLLPVYDSNKHAPSTLKITSAQGDGEMDGMLTINTNTNRYTCIGGTGNQSSATGLIIAGGTITANQQNFSDAAIGGGSNGYADIAITGGRVTATINGTAAAIGGGSGSQVGGGATVKISGGIVTAINNGNGVPIGGGGIDESGSGSISMGGVDVAITGGTVTAIGPRGISGGEDTAVGTFSATSFSMTGGSCNGLVAGETASGSLKRTVITLTKNGAPLADAAVDALTLSGGSYGTSDLYTDRAGKLYLWLPDAVSVTSILIAGETYAGNVASGTEGDFSFGGPELVFDLSKGNVTIGPEGYAGYSASWTSGGPDVTGVHSSQNRYIIRQTDYAATPCANQVILSGNDLVCDLTLDGVNTTVLGSVYIPASVGNVKHVTLRLSGENHLGSLTYYTCNEDGYPTYNPSKHAASTLKITSALGDGETDGTLMINTEADRYACIGAEGTPSGMTGLTIAGGTIIANHISAGSDCAIGAGSNGYGEITITGGHITATNNGNAATIGGGGGSVSYGGGAKVIITGGTIHASNQGNGVAIGGGTTDAVKGNTANIEISGGYVTATSAAGNAIGGGNSAQAAGGDAQVVVSGGTISCGNIGGGLGATGYRDAAVTITGGSLDCSTSAVPTNGADPVYLTRVTLYNTDTVTPNLAVSSITAQNAAYYGTRDMKTDSAGRLYLWLPADAELTAADGGGTAYTGSVAAKAIGILKYNCSRNYYSVRFPYSDQLTFYSDKECSEAFSGLLTVQSGSSLEFWVQAKKYDASQYYSVAAYKSGTGHDMEAITLQSDSNASTGLYHYIFTVNSDSELWFVTNKAGERPVTTMDLSSGNAIIELGSDQGTYPGGFKVTVGGYVVDNFVGDFLLTSSGLPTSYTLTVKSGSPKVQIDQLVASTAGTVIDVEGGTLSLTTSSFNDSITSTGSSPIVVHAGGTLNLNASNSGESLRIISSAPGCPAIGGAGAVNIDRTGGILMLTPGSGAKQIIAGSFTYTTSALSGEALPYSLALAEGTLAGYSSNYSGTTQLYAPDTAHTCAAGTTFISCGVRYVLSAGMPTPSSSVLNGALDISLDGSITDCTVSRGGTALVKDTDYTLQDHTLTITAGAAHGNLLVTTTNGQIAYTQGDYSAAYTGEPHVFHTIAVTVPATGATIQYSTDNGATFSPDAPTLTDVGVQTVTWKITAAGYPDVTGSNTFAVTKGVNRWIIALTCPSIQQGQSPNPSAVSKWGNDAVQYTYCDTKDGTYGKTQPTAPGTYYVRATVAATDNYDELISEPVRFCIESTAIYTKQGRVLEKLSGLSGATISPTLSSVPANGAFTILYNFSYIPDIANHPLTMAFSRSLPKGTKLTVLDVCDSHHNVPRYFYSIVGAGGLNSIASTSFLQMGAGTAGSYENDQSSVAQVVQYQLCVELPPDAADTSPLTITLQQGGADIPNSTVNISFASPASSDGDVIINGAAAGVETLTVPVTVSATGTGNKVLAFSLFDNNDTAKALANGVNIKLGDASPLLIRGNFAVFQLGTGDLSHQNYTLTMTGVAAGSYKIQADICIVADSEVNYPMQGSRGSDTTASALVVSAPPSYTFTVTQTGGERLVKAGDPLTFSLGYYAGGSTPAFGAQLYAKTGTGTSDYASTATPWKTDPTFSVSGSACTAVVTIPAGVTSGQTYRIVFTMTAGGESIRVPYNIIVE</sequence>
<comment type="caution">
    <text evidence="4">The sequence shown here is derived from an EMBL/GenBank/DDBJ whole genome shotgun (WGS) entry which is preliminary data.</text>
</comment>
<dbReference type="Gene3D" id="2.60.40.2700">
    <property type="match status" value="1"/>
</dbReference>
<feature type="chain" id="PRO_5038823210" evidence="2">
    <location>
        <begin position="20"/>
        <end position="2421"/>
    </location>
</feature>
<keyword evidence="2" id="KW-0732">Signal</keyword>